<keyword evidence="1" id="KW-0482">Metalloprotease</keyword>
<organism evidence="1 2">
    <name type="scientific">Saguinus oedipus</name>
    <name type="common">Cotton-top tamarin</name>
    <name type="synonym">Oedipomidas oedipus</name>
    <dbReference type="NCBI Taxonomy" id="9490"/>
    <lineage>
        <taxon>Eukaryota</taxon>
        <taxon>Metazoa</taxon>
        <taxon>Chordata</taxon>
        <taxon>Craniata</taxon>
        <taxon>Vertebrata</taxon>
        <taxon>Euteleostomi</taxon>
        <taxon>Mammalia</taxon>
        <taxon>Eutheria</taxon>
        <taxon>Euarchontoglires</taxon>
        <taxon>Primates</taxon>
        <taxon>Haplorrhini</taxon>
        <taxon>Platyrrhini</taxon>
        <taxon>Cebidae</taxon>
        <taxon>Callitrichinae</taxon>
        <taxon>Saguinus</taxon>
    </lineage>
</organism>
<comment type="caution">
    <text evidence="1">The sequence shown here is derived from an EMBL/GenBank/DDBJ whole genome shotgun (WGS) entry which is preliminary data.</text>
</comment>
<evidence type="ECO:0000313" key="2">
    <source>
        <dbReference type="Proteomes" id="UP001266305"/>
    </source>
</evidence>
<dbReference type="SUPFAM" id="SSF47090">
    <property type="entry name" value="PGBD-like"/>
    <property type="match status" value="1"/>
</dbReference>
<reference evidence="1 2" key="1">
    <citation type="submission" date="2023-05" db="EMBL/GenBank/DDBJ databases">
        <title>B98-5 Cell Line De Novo Hybrid Assembly: An Optical Mapping Approach.</title>
        <authorList>
            <person name="Kananen K."/>
            <person name="Auerbach J.A."/>
            <person name="Kautto E."/>
            <person name="Blachly J.S."/>
        </authorList>
    </citation>
    <scope>NUCLEOTIDE SEQUENCE [LARGE SCALE GENOMIC DNA]</scope>
    <source>
        <strain evidence="1">B95-8</strain>
        <tissue evidence="1">Cell line</tissue>
    </source>
</reference>
<gene>
    <name evidence="1" type="primary">MMP24_1</name>
    <name evidence="1" type="ORF">P7K49_009629</name>
</gene>
<dbReference type="InterPro" id="IPR024079">
    <property type="entry name" value="MetalloPept_cat_dom_sf"/>
</dbReference>
<dbReference type="EMBL" id="JASSZA010000005">
    <property type="protein sequence ID" value="KAK2109883.1"/>
    <property type="molecule type" value="Genomic_DNA"/>
</dbReference>
<keyword evidence="2" id="KW-1185">Reference proteome</keyword>
<protein>
    <submittedName>
        <fullName evidence="1">Matrix metalloproteinase-24</fullName>
    </submittedName>
</protein>
<accession>A0ABQ9VMT1</accession>
<dbReference type="InterPro" id="IPR036365">
    <property type="entry name" value="PGBD-like_sf"/>
</dbReference>
<dbReference type="Gene3D" id="3.40.390.10">
    <property type="entry name" value="Collagenase (Catalytic Domain)"/>
    <property type="match status" value="1"/>
</dbReference>
<dbReference type="PANTHER" id="PTHR10201:SF138">
    <property type="entry name" value="MATRIX METALLOPROTEINASE-24"/>
    <property type="match status" value="1"/>
</dbReference>
<sequence length="86" mass="10225">MQQFYGIPVTGVLDQTTIEWMKKPRCGVPDHPHLSRRRRNKRYALTGQKWRQKHITYRCLDSLSSSLALVPRSLCFSWSEFQRLTM</sequence>
<evidence type="ECO:0000313" key="1">
    <source>
        <dbReference type="EMBL" id="KAK2109883.1"/>
    </source>
</evidence>
<dbReference type="GO" id="GO:0008237">
    <property type="term" value="F:metallopeptidase activity"/>
    <property type="evidence" value="ECO:0007669"/>
    <property type="project" value="UniProtKB-KW"/>
</dbReference>
<dbReference type="PANTHER" id="PTHR10201">
    <property type="entry name" value="MATRIX METALLOPROTEINASE"/>
    <property type="match status" value="1"/>
</dbReference>
<keyword evidence="1" id="KW-0645">Protease</keyword>
<keyword evidence="1" id="KW-0378">Hydrolase</keyword>
<name>A0ABQ9VMT1_SAGOE</name>
<dbReference type="Proteomes" id="UP001266305">
    <property type="component" value="Unassembled WGS sequence"/>
</dbReference>
<dbReference type="SUPFAM" id="SSF55486">
    <property type="entry name" value="Metalloproteases ('zincins'), catalytic domain"/>
    <property type="match status" value="1"/>
</dbReference>
<proteinExistence type="predicted"/>